<evidence type="ECO:0000313" key="3">
    <source>
        <dbReference type="WBParaSite" id="PgE022_g007_t01"/>
    </source>
</evidence>
<sequence>MNCFPQQDRSSALPSMVGVALIITLALLNCAKRAKHSGNAKNNTVVGKEGAPQQHQAEEKARTDTPEDEREEIEELQSPPHSSKRDRAPLRSNTSPKNNRKKSTDATKQADNKCDDTDLESSRNWLSVHKNDKMLPRTKAVPSSTSKACAPAPTTSLKEQRCGAPILQRTQRESLKVYSRRLRQNVQQPLAVSKGLPDGNHSEYGGLQTYSVMETQESDQEHPAGQVHSKGIKTELLQSSDKSFRTMSSFTDSKQGNEQVNKKCARAQTQRNKREVTGVWNERAQNDAKEQGMDKVVGEEDRLQVASDVNSKVDRTQPILNTSSYL</sequence>
<proteinExistence type="predicted"/>
<feature type="compositionally biased region" description="Basic and acidic residues" evidence="1">
    <location>
        <begin position="102"/>
        <end position="116"/>
    </location>
</feature>
<feature type="region of interest" description="Disordered" evidence="1">
    <location>
        <begin position="307"/>
        <end position="326"/>
    </location>
</feature>
<reference evidence="3 4" key="1">
    <citation type="submission" date="2022-11" db="UniProtKB">
        <authorList>
            <consortium name="WormBaseParasite"/>
        </authorList>
    </citation>
    <scope>IDENTIFICATION</scope>
</reference>
<name>A0A914ZXM5_PARUN</name>
<protein>
    <submittedName>
        <fullName evidence="3 4">Uncharacterized protein</fullName>
    </submittedName>
</protein>
<feature type="compositionally biased region" description="Acidic residues" evidence="1">
    <location>
        <begin position="66"/>
        <end position="75"/>
    </location>
</feature>
<dbReference type="AlphaFoldDB" id="A0A914ZXM5"/>
<feature type="region of interest" description="Disordered" evidence="1">
    <location>
        <begin position="37"/>
        <end position="160"/>
    </location>
</feature>
<feature type="region of interest" description="Disordered" evidence="1">
    <location>
        <begin position="247"/>
        <end position="276"/>
    </location>
</feature>
<organism evidence="2 3">
    <name type="scientific">Parascaris univalens</name>
    <name type="common">Nematode worm</name>
    <dbReference type="NCBI Taxonomy" id="6257"/>
    <lineage>
        <taxon>Eukaryota</taxon>
        <taxon>Metazoa</taxon>
        <taxon>Ecdysozoa</taxon>
        <taxon>Nematoda</taxon>
        <taxon>Chromadorea</taxon>
        <taxon>Rhabditida</taxon>
        <taxon>Spirurina</taxon>
        <taxon>Ascaridomorpha</taxon>
        <taxon>Ascaridoidea</taxon>
        <taxon>Ascarididae</taxon>
        <taxon>Parascaris</taxon>
    </lineage>
</organism>
<keyword evidence="2" id="KW-1185">Reference proteome</keyword>
<feature type="compositionally biased region" description="Basic and acidic residues" evidence="1">
    <location>
        <begin position="56"/>
        <end position="65"/>
    </location>
</feature>
<feature type="compositionally biased region" description="Polar residues" evidence="1">
    <location>
        <begin position="141"/>
        <end position="157"/>
    </location>
</feature>
<dbReference type="WBParaSite" id="PgE022_g007_t01">
    <property type="protein sequence ID" value="PgE022_g007_t01"/>
    <property type="gene ID" value="PgE022_g007"/>
</dbReference>
<feature type="compositionally biased region" description="Polar residues" evidence="1">
    <location>
        <begin position="247"/>
        <end position="259"/>
    </location>
</feature>
<evidence type="ECO:0000313" key="2">
    <source>
        <dbReference type="Proteomes" id="UP000887569"/>
    </source>
</evidence>
<evidence type="ECO:0000256" key="1">
    <source>
        <dbReference type="SAM" id="MobiDB-lite"/>
    </source>
</evidence>
<dbReference type="WBParaSite" id="PgE022_g007_t02">
    <property type="protein sequence ID" value="PgE022_g007_t02"/>
    <property type="gene ID" value="PgE022_g007"/>
</dbReference>
<dbReference type="Proteomes" id="UP000887569">
    <property type="component" value="Unplaced"/>
</dbReference>
<accession>A0A914ZXM5</accession>
<evidence type="ECO:0000313" key="4">
    <source>
        <dbReference type="WBParaSite" id="PgE022_g007_t02"/>
    </source>
</evidence>